<gene>
    <name evidence="1" type="ORF">AVEN_223137_1</name>
</gene>
<dbReference type="EMBL" id="BGPR01024665">
    <property type="protein sequence ID" value="GBN92914.1"/>
    <property type="molecule type" value="Genomic_DNA"/>
</dbReference>
<evidence type="ECO:0000313" key="2">
    <source>
        <dbReference type="Proteomes" id="UP000499080"/>
    </source>
</evidence>
<comment type="caution">
    <text evidence="1">The sequence shown here is derived from an EMBL/GenBank/DDBJ whole genome shotgun (WGS) entry which is preliminary data.</text>
</comment>
<reference evidence="1 2" key="1">
    <citation type="journal article" date="2019" name="Sci. Rep.">
        <title>Orb-weaving spider Araneus ventricosus genome elucidates the spidroin gene catalogue.</title>
        <authorList>
            <person name="Kono N."/>
            <person name="Nakamura H."/>
            <person name="Ohtoshi R."/>
            <person name="Moran D.A.P."/>
            <person name="Shinohara A."/>
            <person name="Yoshida Y."/>
            <person name="Fujiwara M."/>
            <person name="Mori M."/>
            <person name="Tomita M."/>
            <person name="Arakawa K."/>
        </authorList>
    </citation>
    <scope>NUCLEOTIDE SEQUENCE [LARGE SCALE GENOMIC DNA]</scope>
</reference>
<name>A0A4Y2SX45_ARAVE</name>
<dbReference type="OrthoDB" id="6428870at2759"/>
<protein>
    <recommendedName>
        <fullName evidence="3">Integrase catalytic domain-containing protein</fullName>
    </recommendedName>
</protein>
<keyword evidence="2" id="KW-1185">Reference proteome</keyword>
<sequence length="113" mass="13272">MWKEAVKKTYIDDDQKNWDNILPFVTFPYNSTKHETTGISPFYLVHGRDVETPLDATLRFLPEESMCDYVQNQMTKAEEDGQLAKVHLTKAQGKDKSRYDERHRVVSYKEVTK</sequence>
<evidence type="ECO:0008006" key="3">
    <source>
        <dbReference type="Google" id="ProtNLM"/>
    </source>
</evidence>
<dbReference type="Gene3D" id="3.30.420.10">
    <property type="entry name" value="Ribonuclease H-like superfamily/Ribonuclease H"/>
    <property type="match status" value="1"/>
</dbReference>
<dbReference type="GO" id="GO:0003676">
    <property type="term" value="F:nucleic acid binding"/>
    <property type="evidence" value="ECO:0007669"/>
    <property type="project" value="InterPro"/>
</dbReference>
<accession>A0A4Y2SX45</accession>
<dbReference type="InterPro" id="IPR036397">
    <property type="entry name" value="RNaseH_sf"/>
</dbReference>
<proteinExistence type="predicted"/>
<organism evidence="1 2">
    <name type="scientific">Araneus ventricosus</name>
    <name type="common">Orbweaver spider</name>
    <name type="synonym">Epeira ventricosa</name>
    <dbReference type="NCBI Taxonomy" id="182803"/>
    <lineage>
        <taxon>Eukaryota</taxon>
        <taxon>Metazoa</taxon>
        <taxon>Ecdysozoa</taxon>
        <taxon>Arthropoda</taxon>
        <taxon>Chelicerata</taxon>
        <taxon>Arachnida</taxon>
        <taxon>Araneae</taxon>
        <taxon>Araneomorphae</taxon>
        <taxon>Entelegynae</taxon>
        <taxon>Araneoidea</taxon>
        <taxon>Araneidae</taxon>
        <taxon>Araneus</taxon>
    </lineage>
</organism>
<dbReference type="Proteomes" id="UP000499080">
    <property type="component" value="Unassembled WGS sequence"/>
</dbReference>
<dbReference type="AlphaFoldDB" id="A0A4Y2SX45"/>
<evidence type="ECO:0000313" key="1">
    <source>
        <dbReference type="EMBL" id="GBN92914.1"/>
    </source>
</evidence>